<dbReference type="InterPro" id="IPR005135">
    <property type="entry name" value="Endo/exonuclease/phosphatase"/>
</dbReference>
<keyword evidence="1" id="KW-0732">Signal</keyword>
<dbReference type="SUPFAM" id="SSF56219">
    <property type="entry name" value="DNase I-like"/>
    <property type="match status" value="1"/>
</dbReference>
<dbReference type="Gene3D" id="3.90.780.10">
    <property type="entry name" value="5'-Nucleotidase, C-terminal domain"/>
    <property type="match status" value="1"/>
</dbReference>
<dbReference type="Gene3D" id="2.60.40.1260">
    <property type="entry name" value="Lamin Tail domain"/>
    <property type="match status" value="1"/>
</dbReference>
<evidence type="ECO:0000259" key="4">
    <source>
        <dbReference type="PROSITE" id="PS51841"/>
    </source>
</evidence>
<dbReference type="InterPro" id="IPR004843">
    <property type="entry name" value="Calcineurin-like_PHP"/>
</dbReference>
<feature type="compositionally biased region" description="Gly residues" evidence="2">
    <location>
        <begin position="1504"/>
        <end position="1523"/>
    </location>
</feature>
<dbReference type="InterPro" id="IPR006311">
    <property type="entry name" value="TAT_signal"/>
</dbReference>
<dbReference type="Proteomes" id="UP000186456">
    <property type="component" value="Unassembled WGS sequence"/>
</dbReference>
<protein>
    <submittedName>
        <fullName evidence="5">5'-nucleotidase</fullName>
    </submittedName>
</protein>
<feature type="compositionally biased region" description="Polar residues" evidence="2">
    <location>
        <begin position="201"/>
        <end position="222"/>
    </location>
</feature>
<dbReference type="InterPro" id="IPR008334">
    <property type="entry name" value="5'-Nucleotdase_C"/>
</dbReference>
<evidence type="ECO:0000256" key="2">
    <source>
        <dbReference type="SAM" id="MobiDB-lite"/>
    </source>
</evidence>
<keyword evidence="3" id="KW-0812">Transmembrane</keyword>
<dbReference type="Pfam" id="PF02872">
    <property type="entry name" value="5_nucleotid_C"/>
    <property type="match status" value="1"/>
</dbReference>
<feature type="region of interest" description="Disordered" evidence="2">
    <location>
        <begin position="1504"/>
        <end position="1532"/>
    </location>
</feature>
<evidence type="ECO:0000313" key="6">
    <source>
        <dbReference type="Proteomes" id="UP000186456"/>
    </source>
</evidence>
<evidence type="ECO:0000256" key="1">
    <source>
        <dbReference type="ARBA" id="ARBA00022729"/>
    </source>
</evidence>
<dbReference type="Pfam" id="PF03372">
    <property type="entry name" value="Exo_endo_phos"/>
    <property type="match status" value="1"/>
</dbReference>
<feature type="domain" description="LTD" evidence="4">
    <location>
        <begin position="33"/>
        <end position="173"/>
    </location>
</feature>
<gene>
    <name evidence="5" type="ORF">SAMN04487788_2147</name>
</gene>
<dbReference type="PROSITE" id="PS51841">
    <property type="entry name" value="LTD"/>
    <property type="match status" value="1"/>
</dbReference>
<dbReference type="SUPFAM" id="SSF55816">
    <property type="entry name" value="5'-nucleotidase (syn. UDP-sugar hydrolase), C-terminal domain"/>
    <property type="match status" value="1"/>
</dbReference>
<dbReference type="InterPro" id="IPR029052">
    <property type="entry name" value="Metallo-depent_PP-like"/>
</dbReference>
<dbReference type="PANTHER" id="PTHR42834:SF1">
    <property type="entry name" value="ENDONUCLEASE_EXONUCLEASE_PHOSPHATASE FAMILY PROTEIN (AFU_ORTHOLOGUE AFUA_3G09210)"/>
    <property type="match status" value="1"/>
</dbReference>
<dbReference type="SUPFAM" id="SSF56300">
    <property type="entry name" value="Metallo-dependent phosphatases"/>
    <property type="match status" value="1"/>
</dbReference>
<reference evidence="5 6" key="1">
    <citation type="submission" date="2016-10" db="EMBL/GenBank/DDBJ databases">
        <authorList>
            <person name="de Groot N.N."/>
        </authorList>
    </citation>
    <scope>NUCLEOTIDE SEQUENCE [LARGE SCALE GENOMIC DNA]</scope>
    <source>
        <strain evidence="5 6">StLB037</strain>
    </source>
</reference>
<evidence type="ECO:0000313" key="5">
    <source>
        <dbReference type="EMBL" id="SDP11142.1"/>
    </source>
</evidence>
<dbReference type="EMBL" id="FNJN01000004">
    <property type="protein sequence ID" value="SDP11142.1"/>
    <property type="molecule type" value="Genomic_DNA"/>
</dbReference>
<dbReference type="InterPro" id="IPR036415">
    <property type="entry name" value="Lamin_tail_dom_sf"/>
</dbReference>
<dbReference type="NCBIfam" id="NF033681">
    <property type="entry name" value="ExeM_NucH_DNase"/>
    <property type="match status" value="1"/>
</dbReference>
<dbReference type="PROSITE" id="PS51318">
    <property type="entry name" value="TAT"/>
    <property type="match status" value="1"/>
</dbReference>
<dbReference type="GO" id="GO:0009166">
    <property type="term" value="P:nucleotide catabolic process"/>
    <property type="evidence" value="ECO:0007669"/>
    <property type="project" value="InterPro"/>
</dbReference>
<dbReference type="PANTHER" id="PTHR42834">
    <property type="entry name" value="ENDONUCLEASE/EXONUCLEASE/PHOSPHATASE FAMILY PROTEIN (AFU_ORTHOLOGUE AFUA_3G09210)"/>
    <property type="match status" value="1"/>
</dbReference>
<feature type="region of interest" description="Disordered" evidence="2">
    <location>
        <begin position="201"/>
        <end position="254"/>
    </location>
</feature>
<feature type="compositionally biased region" description="Low complexity" evidence="2">
    <location>
        <begin position="223"/>
        <end position="247"/>
    </location>
</feature>
<dbReference type="CDD" id="cd10283">
    <property type="entry name" value="MnuA_DNase1-like"/>
    <property type="match status" value="1"/>
</dbReference>
<dbReference type="InterPro" id="IPR036907">
    <property type="entry name" value="5'-Nucleotdase_C_sf"/>
</dbReference>
<keyword evidence="3" id="KW-0472">Membrane</keyword>
<dbReference type="Gene3D" id="3.60.10.10">
    <property type="entry name" value="Endonuclease/exonuclease/phosphatase"/>
    <property type="match status" value="1"/>
</dbReference>
<accession>A0A1H0Q173</accession>
<keyword evidence="3" id="KW-1133">Transmembrane helix</keyword>
<name>A0A1H0Q173_MICTS</name>
<dbReference type="PRINTS" id="PR01607">
    <property type="entry name" value="APYRASEFAMLY"/>
</dbReference>
<dbReference type="Gene3D" id="3.60.21.10">
    <property type="match status" value="1"/>
</dbReference>
<proteinExistence type="predicted"/>
<dbReference type="InterPro" id="IPR001322">
    <property type="entry name" value="Lamin_tail_dom"/>
</dbReference>
<dbReference type="Pfam" id="PF00932">
    <property type="entry name" value="LTD"/>
    <property type="match status" value="1"/>
</dbReference>
<dbReference type="Pfam" id="PF00149">
    <property type="entry name" value="Metallophos"/>
    <property type="match status" value="1"/>
</dbReference>
<sequence length="1564" mass="161297">MPSDASRVSARRFTTALSAALGVALFGSAIVPLPASAAVGSKVVINEAYLKGGSAGAFFNQKFVELYNAGDTAQDLSGWSLQYRSESSSSVPTAANTQRLSGSIDAGGYYLIGLPGNGTPPAGAALPATDLTSTLNPGGTSGQLFLANVPEPLAVPSGSVADARVVDFLGYGNGISFETAPAIVDGANSKPNALVRTDFVDTNDNSKDFTNTTTVTPQGSGRTTPTPDPSGSASPSPSPSASVTQAPPVTPGAVVPISEIQGTGATTPLAGQTVTTRGIVTAAYPTGGYNGFFIQTPGTGGEIDPKTHTASDAIFVYGSAATATVAIGQHVEVTGTANEFSGQTQISAEAAGVSVLTEQAAAVQPAKISWPKTDEERERFEGMLLAPQGDFTVTNSYSTNQYAEVGLAAGTTPLRTPTDVARPGTLDYDEAVADNGARGVVLDDGASVNFLNDANKGIPLPYVSLTKPVRVGAPTTFTKPVILDYRNNTWKFQPTQQLTVDNAKDVQPATFANTRTSAPAPVGGDLKISSFNVLNYFTTTAASVNCTSVYKDRAGNPITANTCPAPGPRGAANDENLTRQQDKIVAAINGLGADVVSLEEIENSAKFGKSRDAALSTLVGALNAALGSEQWAFVPSPAALPATEDVIRTAFIYKKAVAAPVGDSVILDDAAFRNARQPLAQAFAPVAFPDAKILAIVNHFKSKGDSDPKATGDNANGIQGAFNGDRVRQAEALGNFAKTRSAAVGTDDVFLLGDFNSYSQEDPIQKLRDFGFEPLEAGTGKYSYSFSGQSGSLDHVLASPSARELVTGADIWNINAVEALALEYSRYNYNALNFYDTTPYRSSDHDPVIVGLDLSPTTQVNLVGINDFHGRIDANTVRFAGTVEQVRAQYGEKNSLFISNGDNIGASVFASSYFGDKPTIDVLNALDLKASAAGNHEFDKGANDLTGRVDGLADFPYLAANVFKDGKPLLQEYAIFEVDGVRVGVIGAITESTPTLVTPSGIQGIEFREPVAEVNRVVAEIDDQVDVIVAQYHEGSGAGQATTTLEQAVAAGGPFAKIVNETSPEVDAIFTGHTHQLYAWDAPIPGREGTRPIVQTGNYGENVGQIVLDVDAQGDVVNHTARNVARLGGKDAAVNAALDAELVRTYPRVAKVDGIVKAARAEADVVGQQQVGSVSADITTAFSGGAYVDGVYAGGTRGDRTKQSALGGLVADALLDSLDDADRGGAEISFVNAGGLRDELLYGADGGVITLAEANAVLPFLNNLWTTTLTGDQVRQVLEQQWGDFSKRADNANLSLGVSENLRYTYDAALPAGQRITGVWIDGVPVDPAKGYRVGSFNFLLGGGDSFSVFAKGTDTRDSGLIDRDAWIQYLSENPGLTPDFTARGVQVSGARAAAPGTDLTVTVSNLDLTSLGAPANTTLDASFGAETVSPRATARTMALAAPSARIAALAAPAATSVAVVDGSATVTVGVPADAVGTLQLRLTAQPTGTAVVVPVQVTAAGDGAGTPGGGAGQGQNGSGQGSASGSLPTTGADTTWMGAGVLAALALLGLGLVARRRATRRAD</sequence>
<dbReference type="InterPro" id="IPR036691">
    <property type="entry name" value="Endo/exonu/phosph_ase_sf"/>
</dbReference>
<dbReference type="InterPro" id="IPR047971">
    <property type="entry name" value="ExeM-like"/>
</dbReference>
<dbReference type="InterPro" id="IPR006179">
    <property type="entry name" value="5_nucleotidase/apyrase"/>
</dbReference>
<feature type="transmembrane region" description="Helical" evidence="3">
    <location>
        <begin position="1537"/>
        <end position="1555"/>
    </location>
</feature>
<evidence type="ECO:0000256" key="3">
    <source>
        <dbReference type="SAM" id="Phobius"/>
    </source>
</evidence>
<dbReference type="SUPFAM" id="SSF74853">
    <property type="entry name" value="Lamin A/C globular tail domain"/>
    <property type="match status" value="1"/>
</dbReference>
<dbReference type="GO" id="GO:0016787">
    <property type="term" value="F:hydrolase activity"/>
    <property type="evidence" value="ECO:0007669"/>
    <property type="project" value="InterPro"/>
</dbReference>
<organism evidence="5 6">
    <name type="scientific">Microbacterium testaceum (strain StLB037)</name>
    <dbReference type="NCBI Taxonomy" id="979556"/>
    <lineage>
        <taxon>Bacteria</taxon>
        <taxon>Bacillati</taxon>
        <taxon>Actinomycetota</taxon>
        <taxon>Actinomycetes</taxon>
        <taxon>Micrococcales</taxon>
        <taxon>Microbacteriaceae</taxon>
        <taxon>Microbacterium</taxon>
    </lineage>
</organism>
<dbReference type="CDD" id="cd04486">
    <property type="entry name" value="YhcR_OBF_like"/>
    <property type="match status" value="1"/>
</dbReference>